<dbReference type="InterPro" id="IPR006059">
    <property type="entry name" value="SBP"/>
</dbReference>
<evidence type="ECO:0000256" key="4">
    <source>
        <dbReference type="ARBA" id="ARBA00023139"/>
    </source>
</evidence>
<dbReference type="EMBL" id="JAWCUD010000003">
    <property type="protein sequence ID" value="MDU0201950.1"/>
    <property type="molecule type" value="Genomic_DNA"/>
</dbReference>
<dbReference type="PANTHER" id="PTHR43649:SF33">
    <property type="entry name" value="POLYGALACTURONAN_RHAMNOGALACTURONAN-BINDING PROTEIN YTCQ"/>
    <property type="match status" value="1"/>
</dbReference>
<name>A0ABU3RCG4_9BACL</name>
<proteinExistence type="predicted"/>
<dbReference type="InterPro" id="IPR050490">
    <property type="entry name" value="Bact_solute-bd_prot1"/>
</dbReference>
<keyword evidence="3" id="KW-0472">Membrane</keyword>
<dbReference type="RefSeq" id="WP_315951887.1">
    <property type="nucleotide sequence ID" value="NZ_JAWCUD010000003.1"/>
</dbReference>
<evidence type="ECO:0000256" key="2">
    <source>
        <dbReference type="ARBA" id="ARBA00022729"/>
    </source>
</evidence>
<reference evidence="7 8" key="1">
    <citation type="submission" date="2023-10" db="EMBL/GenBank/DDBJ databases">
        <title>Paenibacillus strain PFR10 Genome sequencing and assembly.</title>
        <authorList>
            <person name="Kim I."/>
        </authorList>
    </citation>
    <scope>NUCLEOTIDE SEQUENCE [LARGE SCALE GENOMIC DNA]</scope>
    <source>
        <strain evidence="7 8">PFR10</strain>
    </source>
</reference>
<dbReference type="PANTHER" id="PTHR43649">
    <property type="entry name" value="ARABINOSE-BINDING PROTEIN-RELATED"/>
    <property type="match status" value="1"/>
</dbReference>
<evidence type="ECO:0000313" key="8">
    <source>
        <dbReference type="Proteomes" id="UP001260980"/>
    </source>
</evidence>
<organism evidence="7 8">
    <name type="scientific">Paenibacillus violae</name>
    <dbReference type="NCBI Taxonomy" id="3077234"/>
    <lineage>
        <taxon>Bacteria</taxon>
        <taxon>Bacillati</taxon>
        <taxon>Bacillota</taxon>
        <taxon>Bacilli</taxon>
        <taxon>Bacillales</taxon>
        <taxon>Paenibacillaceae</taxon>
        <taxon>Paenibacillus</taxon>
    </lineage>
</organism>
<evidence type="ECO:0000256" key="3">
    <source>
        <dbReference type="ARBA" id="ARBA00023136"/>
    </source>
</evidence>
<dbReference type="Gene3D" id="3.40.190.10">
    <property type="entry name" value="Periplasmic binding protein-like II"/>
    <property type="match status" value="2"/>
</dbReference>
<sequence length="504" mass="56557">MKMVQKKSVLIAMLSALAVLTTACTGNSSEVAAPKPGEAGKESAPVALNIFANFSITQPPGPDNPVIKEFEKKTNTKLNITWVSDPVFDDKLNVLLASGDLPDAIRLPDSTVPQFQTMVKQGAFWDLTPYLKDYKNLMDSPKAIWDNTKIGGKNYVVPIVRPLEGGTTFYIRRDWLDKLGLKMPTTLDELYNVMKIFKEKDPDGTNNPVGYTMRTNDQIEFIYAGASSKWKPVNGNLIDITLEPEMREALLYKKKLYDEKLIPADFAVMKSNDITDLATSGKSGITTETIEAMWRWQFDQWKRNPKVNWEPIVSLEANKGPFQQQNSGFIGVYAIPKSVPEAKMRKILSLLDFGASEEGHILSNYGIEGTHYKKEDGFYVTNEQAVKDSLGPGAMGKLFMKHDPYMYAYAPGMPKEIFERNKKIIDAKAKISTPRVDIGLYSETNTKLGADYTKKINDMKTQVVMGKVSIEEWDKFVAGLKTDANYQKIIQEMNASYKERLAAK</sequence>
<protein>
    <submittedName>
        <fullName evidence="7">Extracellular solute-binding protein</fullName>
    </submittedName>
</protein>
<dbReference type="PROSITE" id="PS51257">
    <property type="entry name" value="PROKAR_LIPOPROTEIN"/>
    <property type="match status" value="1"/>
</dbReference>
<keyword evidence="1" id="KW-1003">Cell membrane</keyword>
<accession>A0ABU3RCG4</accession>
<evidence type="ECO:0000256" key="5">
    <source>
        <dbReference type="ARBA" id="ARBA00023288"/>
    </source>
</evidence>
<evidence type="ECO:0000256" key="1">
    <source>
        <dbReference type="ARBA" id="ARBA00022475"/>
    </source>
</evidence>
<dbReference type="Proteomes" id="UP001260980">
    <property type="component" value="Unassembled WGS sequence"/>
</dbReference>
<keyword evidence="4" id="KW-0564">Palmitate</keyword>
<keyword evidence="2 6" id="KW-0732">Signal</keyword>
<evidence type="ECO:0000313" key="7">
    <source>
        <dbReference type="EMBL" id="MDU0201950.1"/>
    </source>
</evidence>
<evidence type="ECO:0000256" key="6">
    <source>
        <dbReference type="SAM" id="SignalP"/>
    </source>
</evidence>
<comment type="caution">
    <text evidence="7">The sequence shown here is derived from an EMBL/GenBank/DDBJ whole genome shotgun (WGS) entry which is preliminary data.</text>
</comment>
<keyword evidence="5" id="KW-0449">Lipoprotein</keyword>
<keyword evidence="8" id="KW-1185">Reference proteome</keyword>
<dbReference type="Pfam" id="PF01547">
    <property type="entry name" value="SBP_bac_1"/>
    <property type="match status" value="1"/>
</dbReference>
<dbReference type="SUPFAM" id="SSF53850">
    <property type="entry name" value="Periplasmic binding protein-like II"/>
    <property type="match status" value="1"/>
</dbReference>
<gene>
    <name evidence="7" type="ORF">RQP52_12660</name>
</gene>
<feature type="signal peptide" evidence="6">
    <location>
        <begin position="1"/>
        <end position="23"/>
    </location>
</feature>
<feature type="chain" id="PRO_5046589987" evidence="6">
    <location>
        <begin position="24"/>
        <end position="504"/>
    </location>
</feature>